<dbReference type="EMBL" id="JAVDYB010000001">
    <property type="protein sequence ID" value="MDR7276618.1"/>
    <property type="molecule type" value="Genomic_DNA"/>
</dbReference>
<feature type="domain" description="Trypsin-co-occurring" evidence="1">
    <location>
        <begin position="8"/>
        <end position="103"/>
    </location>
</feature>
<comment type="caution">
    <text evidence="2">The sequence shown here is derived from an EMBL/GenBank/DDBJ whole genome shotgun (WGS) entry which is preliminary data.</text>
</comment>
<accession>A0AAE3YQL2</accession>
<evidence type="ECO:0000313" key="3">
    <source>
        <dbReference type="Proteomes" id="UP001183643"/>
    </source>
</evidence>
<dbReference type="Pfam" id="PF19493">
    <property type="entry name" value="Trypco1"/>
    <property type="match status" value="1"/>
</dbReference>
<dbReference type="RefSeq" id="WP_310368840.1">
    <property type="nucleotide sequence ID" value="NZ_JAVDYB010000001.1"/>
</dbReference>
<keyword evidence="3" id="KW-1185">Reference proteome</keyword>
<dbReference type="NCBIfam" id="NF041216">
    <property type="entry name" value="CU044_2847_fam"/>
    <property type="match status" value="1"/>
</dbReference>
<evidence type="ECO:0000259" key="1">
    <source>
        <dbReference type="Pfam" id="PF19493"/>
    </source>
</evidence>
<evidence type="ECO:0000313" key="2">
    <source>
        <dbReference type="EMBL" id="MDR7276618.1"/>
    </source>
</evidence>
<organism evidence="2 3">
    <name type="scientific">Catenuloplanes atrovinosus</name>
    <dbReference type="NCBI Taxonomy" id="137266"/>
    <lineage>
        <taxon>Bacteria</taxon>
        <taxon>Bacillati</taxon>
        <taxon>Actinomycetota</taxon>
        <taxon>Actinomycetes</taxon>
        <taxon>Micromonosporales</taxon>
        <taxon>Micromonosporaceae</taxon>
        <taxon>Catenuloplanes</taxon>
    </lineage>
</organism>
<dbReference type="Proteomes" id="UP001183643">
    <property type="component" value="Unassembled WGS sequence"/>
</dbReference>
<dbReference type="InterPro" id="IPR045794">
    <property type="entry name" value="Trypco1"/>
</dbReference>
<name>A0AAE3YQL2_9ACTN</name>
<sequence>MTQVLVMPLDDGGSVLVEVPDEPGSLANAGRATEAITNATETLQQALARVRPAAAAIRDSIREMVDPPERIGVEFGVRVTAEAGVVIAKAKSEANFTVRLEWGKPPGA</sequence>
<reference evidence="2" key="1">
    <citation type="submission" date="2023-07" db="EMBL/GenBank/DDBJ databases">
        <title>Sequencing the genomes of 1000 actinobacteria strains.</title>
        <authorList>
            <person name="Klenk H.-P."/>
        </authorList>
    </citation>
    <scope>NUCLEOTIDE SEQUENCE</scope>
    <source>
        <strain evidence="2">DSM 44707</strain>
    </source>
</reference>
<gene>
    <name evidence="2" type="ORF">J2S41_003396</name>
</gene>
<dbReference type="AlphaFoldDB" id="A0AAE3YQL2"/>
<protein>
    <submittedName>
        <fullName evidence="2">RNase H-like HicB family nuclease</fullName>
    </submittedName>
</protein>
<proteinExistence type="predicted"/>